<keyword evidence="3" id="KW-1185">Reference proteome</keyword>
<dbReference type="STRING" id="61395.A0A1Y1WDR5"/>
<dbReference type="GeneID" id="63806896"/>
<sequence length="1097" mass="118337">MTEIEPPTTNNHVRAFAKQTLRSGTIKGVVHGCFQPGSSGLPADLIIAHETSLDLYTKDAELASICTAPVFGNILGICRISKPLPSNADVCAVLAESGQLLLVYVEEYNPGKLRFRLLDQIHAGSSQGMDPGQYSMLRKVVSDPLSRALVIVSWTNTLELLETQRIMIVAAVIDSATEAFSLHLFESWVQSESVAPPVRLLAKLPMPHDMSMPLQVAVLPAIPERILLITEHEAVFVSAVQILSGDVHLCRMPLPVMDDDSSTGPDCGMLIGAQTLGVPAGASAVGMSQRLVMGMQSGALLRVDVSDRPSIRFAKILDLSSTGSKMAIGDYMVHLGSGSLFVAGDCVDHTIIQISTFETDMPTMTASPVLASQSPLLDLAINSGSHLAYWTSGRMHTGAIHEARFGRTVQCLYTLDTGLSEGDCTISRAWGVTMHNSLQCVVMTTINSCVAACVDRDNSWRIHEELQQWLSAMEPVFVGNAGPRIVCVSKDSLDILDSLQTRRIANASDRELFTHGASTVLGSISIAAVVVRLPLGDSNVSWPCYYRSAIRVFDICAQELVFEDMLGSEVSAPYLAIGTYGPRMIIYRICDSGALEQTSTSLAYVINDIFALCTSDRSCLLIGLRNGTLVKAHVHTSTTGPFSLGEAVEDQIGGAPVKFTPVPEPLSPPTISSSKVVVLSGSLHTAELIDHGYMRMVPCIGSDFNLPNVLHLLPLFAADSCFFGISDSNAISIQTIDFSSQCHIRTLPVGDEPRRILVDRDTGMLVVAAMRWQLSDSPPIPTSSLKVIDPRDGTLHAESRLQKNEAVFALSHWHVQGRKSYCFVCVRHLACTLLPVCLHPIPPKARKRPGAVASPISSAASSPRLQPQPDASYDLKFRWESARSGPVTALAPLGDSYLCCEVVLRFLVTCVHVSGNQIAVGSQRESVHLFEFTADARFLSPSMVVGADRNGFVFAMATSADNSDEFACRDSWSATCTDLITLCHGVRDASRRADAVLASTITGAMWSFVRVSEQAFDLVKLLEEALLATRPAYNLQQQSVVDGELSTLMVVASSLELRTTALAMSDFASPPDDSSRIATAASTIRTLIQGLNRACLY</sequence>
<dbReference type="InterPro" id="IPR015943">
    <property type="entry name" value="WD40/YVTN_repeat-like_dom_sf"/>
</dbReference>
<dbReference type="InterPro" id="IPR050358">
    <property type="entry name" value="RSE1/DDB1/CFT1"/>
</dbReference>
<gene>
    <name evidence="2" type="ORF">DL89DRAFT_291970</name>
</gene>
<reference evidence="2 3" key="1">
    <citation type="submission" date="2016-07" db="EMBL/GenBank/DDBJ databases">
        <title>Pervasive Adenine N6-methylation of Active Genes in Fungi.</title>
        <authorList>
            <consortium name="DOE Joint Genome Institute"/>
            <person name="Mondo S.J."/>
            <person name="Dannebaum R.O."/>
            <person name="Kuo R.C."/>
            <person name="Labutti K."/>
            <person name="Haridas S."/>
            <person name="Kuo A."/>
            <person name="Salamov A."/>
            <person name="Ahrendt S.R."/>
            <person name="Lipzen A."/>
            <person name="Sullivan W."/>
            <person name="Andreopoulos W.B."/>
            <person name="Clum A."/>
            <person name="Lindquist E."/>
            <person name="Daum C."/>
            <person name="Ramamoorthy G.K."/>
            <person name="Gryganskyi A."/>
            <person name="Culley D."/>
            <person name="Magnuson J.K."/>
            <person name="James T.Y."/>
            <person name="O'Malley M.A."/>
            <person name="Stajich J.E."/>
            <person name="Spatafora J.W."/>
            <person name="Visel A."/>
            <person name="Grigoriev I.V."/>
        </authorList>
    </citation>
    <scope>NUCLEOTIDE SEQUENCE [LARGE SCALE GENOMIC DNA]</scope>
    <source>
        <strain evidence="2 3">ATCC 12442</strain>
    </source>
</reference>
<comment type="caution">
    <text evidence="2">The sequence shown here is derived from an EMBL/GenBank/DDBJ whole genome shotgun (WGS) entry which is preliminary data.</text>
</comment>
<evidence type="ECO:0000313" key="2">
    <source>
        <dbReference type="EMBL" id="ORX71478.1"/>
    </source>
</evidence>
<evidence type="ECO:0000313" key="3">
    <source>
        <dbReference type="Proteomes" id="UP000193922"/>
    </source>
</evidence>
<dbReference type="AlphaFoldDB" id="A0A1Y1WDR5"/>
<evidence type="ECO:0008006" key="4">
    <source>
        <dbReference type="Google" id="ProtNLM"/>
    </source>
</evidence>
<accession>A0A1Y1WDR5</accession>
<dbReference type="Gene3D" id="2.130.10.10">
    <property type="entry name" value="YVTN repeat-like/Quinoprotein amine dehydrogenase"/>
    <property type="match status" value="2"/>
</dbReference>
<evidence type="ECO:0000256" key="1">
    <source>
        <dbReference type="SAM" id="MobiDB-lite"/>
    </source>
</evidence>
<protein>
    <recommendedName>
        <fullName evidence="4">Cleavage/polyadenylation specificity factor A subunit N-terminal domain-containing protein</fullName>
    </recommendedName>
</protein>
<dbReference type="OrthoDB" id="20774at2759"/>
<proteinExistence type="predicted"/>
<dbReference type="PANTHER" id="PTHR10644">
    <property type="entry name" value="DNA REPAIR/RNA PROCESSING CPSF FAMILY"/>
    <property type="match status" value="1"/>
</dbReference>
<feature type="region of interest" description="Disordered" evidence="1">
    <location>
        <begin position="849"/>
        <end position="869"/>
    </location>
</feature>
<dbReference type="RefSeq" id="XP_040744993.1">
    <property type="nucleotide sequence ID" value="XM_040890248.1"/>
</dbReference>
<dbReference type="Proteomes" id="UP000193922">
    <property type="component" value="Unassembled WGS sequence"/>
</dbReference>
<dbReference type="EMBL" id="MCFD01000004">
    <property type="protein sequence ID" value="ORX71478.1"/>
    <property type="molecule type" value="Genomic_DNA"/>
</dbReference>
<name>A0A1Y1WDR5_9FUNG</name>
<organism evidence="2 3">
    <name type="scientific">Linderina pennispora</name>
    <dbReference type="NCBI Taxonomy" id="61395"/>
    <lineage>
        <taxon>Eukaryota</taxon>
        <taxon>Fungi</taxon>
        <taxon>Fungi incertae sedis</taxon>
        <taxon>Zoopagomycota</taxon>
        <taxon>Kickxellomycotina</taxon>
        <taxon>Kickxellomycetes</taxon>
        <taxon>Kickxellales</taxon>
        <taxon>Kickxellaceae</taxon>
        <taxon>Linderina</taxon>
    </lineage>
</organism>
<feature type="compositionally biased region" description="Low complexity" evidence="1">
    <location>
        <begin position="850"/>
        <end position="863"/>
    </location>
</feature>